<dbReference type="AlphaFoldDB" id="A0A9D0Z1E2"/>
<protein>
    <submittedName>
        <fullName evidence="3">IS110 family transposase</fullName>
    </submittedName>
</protein>
<reference evidence="3" key="2">
    <citation type="journal article" date="2021" name="PeerJ">
        <title>Extensive microbial diversity within the chicken gut microbiome revealed by metagenomics and culture.</title>
        <authorList>
            <person name="Gilroy R."/>
            <person name="Ravi A."/>
            <person name="Getino M."/>
            <person name="Pursley I."/>
            <person name="Horton D.L."/>
            <person name="Alikhan N.F."/>
            <person name="Baker D."/>
            <person name="Gharbi K."/>
            <person name="Hall N."/>
            <person name="Watson M."/>
            <person name="Adriaenssens E.M."/>
            <person name="Foster-Nyarko E."/>
            <person name="Jarju S."/>
            <person name="Secka A."/>
            <person name="Antonio M."/>
            <person name="Oren A."/>
            <person name="Chaudhuri R.R."/>
            <person name="La Ragione R."/>
            <person name="Hildebrand F."/>
            <person name="Pallen M.J."/>
        </authorList>
    </citation>
    <scope>NUCLEOTIDE SEQUENCE</scope>
    <source>
        <strain evidence="3">13361</strain>
    </source>
</reference>
<dbReference type="PANTHER" id="PTHR33055:SF15">
    <property type="entry name" value="TRANSPOSASE-RELATED"/>
    <property type="match status" value="1"/>
</dbReference>
<evidence type="ECO:0000313" key="3">
    <source>
        <dbReference type="EMBL" id="HIQ67223.1"/>
    </source>
</evidence>
<proteinExistence type="predicted"/>
<comment type="caution">
    <text evidence="3">The sequence shown here is derived from an EMBL/GenBank/DDBJ whole genome shotgun (WGS) entry which is preliminary data.</text>
</comment>
<accession>A0A9D0Z1E2</accession>
<evidence type="ECO:0000313" key="4">
    <source>
        <dbReference type="Proteomes" id="UP000886796"/>
    </source>
</evidence>
<feature type="domain" description="Transposase IS116/IS110/IS902 C-terminal" evidence="2">
    <location>
        <begin position="266"/>
        <end position="350"/>
    </location>
</feature>
<dbReference type="GO" id="GO:0006313">
    <property type="term" value="P:DNA transposition"/>
    <property type="evidence" value="ECO:0007669"/>
    <property type="project" value="InterPro"/>
</dbReference>
<dbReference type="InterPro" id="IPR003346">
    <property type="entry name" value="Transposase_20"/>
</dbReference>
<dbReference type="PANTHER" id="PTHR33055">
    <property type="entry name" value="TRANSPOSASE FOR INSERTION SEQUENCE ELEMENT IS1111A"/>
    <property type="match status" value="1"/>
</dbReference>
<dbReference type="Pfam" id="PF02371">
    <property type="entry name" value="Transposase_20"/>
    <property type="match status" value="1"/>
</dbReference>
<reference evidence="3" key="1">
    <citation type="submission" date="2020-10" db="EMBL/GenBank/DDBJ databases">
        <authorList>
            <person name="Gilroy R."/>
        </authorList>
    </citation>
    <scope>NUCLEOTIDE SEQUENCE</scope>
    <source>
        <strain evidence="3">13361</strain>
    </source>
</reference>
<dbReference type="EMBL" id="DVFK01000022">
    <property type="protein sequence ID" value="HIQ67223.1"/>
    <property type="molecule type" value="Genomic_DNA"/>
</dbReference>
<gene>
    <name evidence="3" type="ORF">IAB74_01765</name>
</gene>
<dbReference type="InterPro" id="IPR002525">
    <property type="entry name" value="Transp_IS110-like_N"/>
</dbReference>
<dbReference type="Pfam" id="PF01548">
    <property type="entry name" value="DEDD_Tnp_IS110"/>
    <property type="match status" value="1"/>
</dbReference>
<feature type="domain" description="Transposase IS110-like N-terminal" evidence="1">
    <location>
        <begin position="4"/>
        <end position="160"/>
    </location>
</feature>
<name>A0A9D0Z1E2_9FIRM</name>
<dbReference type="GO" id="GO:0004803">
    <property type="term" value="F:transposase activity"/>
    <property type="evidence" value="ECO:0007669"/>
    <property type="project" value="InterPro"/>
</dbReference>
<dbReference type="GO" id="GO:0003677">
    <property type="term" value="F:DNA binding"/>
    <property type="evidence" value="ECO:0007669"/>
    <property type="project" value="InterPro"/>
</dbReference>
<organism evidence="3 4">
    <name type="scientific">Candidatus Faecousia excrementigallinarum</name>
    <dbReference type="NCBI Taxonomy" id="2840806"/>
    <lineage>
        <taxon>Bacteria</taxon>
        <taxon>Bacillati</taxon>
        <taxon>Bacillota</taxon>
        <taxon>Clostridia</taxon>
        <taxon>Eubacteriales</taxon>
        <taxon>Oscillospiraceae</taxon>
        <taxon>Faecousia</taxon>
    </lineage>
</organism>
<sequence>MIYVGIDIASEKHDCCILGEHNKKLESFSFSNTRDGFISLLAACKKYAEPEQTKIGLESTGIYGDNLRDFLRRNGYEIRTFNPLLIKKSMQATTLRKTKTDKSDASFLASYLARELPDPDPQISYHISELKSLTRARFSVVGACSKAKTQLKALLVQVFPEFHTAFSDVFGVAAIAILRKYPTAKKLSAAKKTAVAKILSEASRHRLGEEKAAMLIDLAKNSVGCHSETKALEMQYYLDQIELNTAYIRRYEAAIREIMNEIDSPITTIPGIGLVLGAMILAELGDVTRFATPEKVLAFAGLDPSIYQSGKYTPASGTMVKRGSPQLRWALLMAARSTIVHNPNIAIYYQKKLSEGKHYNVICSHIAKKLVRILYSLLKKNTPYSLFYPQISA</sequence>
<dbReference type="NCBIfam" id="NF033542">
    <property type="entry name" value="transpos_IS110"/>
    <property type="match status" value="1"/>
</dbReference>
<dbReference type="InterPro" id="IPR047650">
    <property type="entry name" value="Transpos_IS110"/>
</dbReference>
<evidence type="ECO:0000259" key="2">
    <source>
        <dbReference type="Pfam" id="PF02371"/>
    </source>
</evidence>
<dbReference type="Proteomes" id="UP000886796">
    <property type="component" value="Unassembled WGS sequence"/>
</dbReference>
<evidence type="ECO:0000259" key="1">
    <source>
        <dbReference type="Pfam" id="PF01548"/>
    </source>
</evidence>